<comment type="caution">
    <text evidence="1">The sequence shown here is derived from an EMBL/GenBank/DDBJ whole genome shotgun (WGS) entry which is preliminary data.</text>
</comment>
<evidence type="ECO:0000313" key="2">
    <source>
        <dbReference type="Proteomes" id="UP001143910"/>
    </source>
</evidence>
<protein>
    <submittedName>
        <fullName evidence="1">Uncharacterized protein</fullName>
    </submittedName>
</protein>
<organism evidence="1 2">
    <name type="scientific">Zarea fungicola</name>
    <dbReference type="NCBI Taxonomy" id="93591"/>
    <lineage>
        <taxon>Eukaryota</taxon>
        <taxon>Fungi</taxon>
        <taxon>Dikarya</taxon>
        <taxon>Ascomycota</taxon>
        <taxon>Pezizomycotina</taxon>
        <taxon>Sordariomycetes</taxon>
        <taxon>Hypocreomycetidae</taxon>
        <taxon>Hypocreales</taxon>
        <taxon>Cordycipitaceae</taxon>
        <taxon>Zarea</taxon>
    </lineage>
</organism>
<keyword evidence="2" id="KW-1185">Reference proteome</keyword>
<reference evidence="1" key="1">
    <citation type="submission" date="2022-08" db="EMBL/GenBank/DDBJ databases">
        <title>Genome Sequence of Lecanicillium fungicola.</title>
        <authorList>
            <person name="Buettner E."/>
        </authorList>
    </citation>
    <scope>NUCLEOTIDE SEQUENCE</scope>
    <source>
        <strain evidence="1">Babe33</strain>
    </source>
</reference>
<accession>A0ACC1NCE9</accession>
<gene>
    <name evidence="1" type="ORF">NQ176_g4772</name>
</gene>
<sequence>MYATTGRLDCAKLVALYGLVTIANPLSALKTTAATVSSLSDIEKCKFEKQKCNFDDTGHEINRFIFRTMSSKTTLLEDGIFFHSVIVGMTLSIPIDGFVTLLIALVFHKAFECLGLGSRIAAVPYPRASVRPWLLIIAFGVTAPLGQAIGCGACNTYNPNRAFGLIIVGIFNTISSGLLLYTALVDLLAVDFLSGNATRLTECEAKSTRFLLCSTWI</sequence>
<proteinExistence type="predicted"/>
<name>A0ACC1NCE9_9HYPO</name>
<dbReference type="Proteomes" id="UP001143910">
    <property type="component" value="Unassembled WGS sequence"/>
</dbReference>
<evidence type="ECO:0000313" key="1">
    <source>
        <dbReference type="EMBL" id="KAJ2976739.1"/>
    </source>
</evidence>
<dbReference type="EMBL" id="JANJQO010000547">
    <property type="protein sequence ID" value="KAJ2976739.1"/>
    <property type="molecule type" value="Genomic_DNA"/>
</dbReference>